<keyword evidence="3" id="KW-1185">Reference proteome</keyword>
<dbReference type="EMBL" id="JACHXA010000011">
    <property type="protein sequence ID" value="MBB3066915.1"/>
    <property type="molecule type" value="Genomic_DNA"/>
</dbReference>
<dbReference type="InterPro" id="IPR018551">
    <property type="entry name" value="DUF2007"/>
</dbReference>
<dbReference type="Pfam" id="PF09413">
    <property type="entry name" value="DUF2007"/>
    <property type="match status" value="1"/>
</dbReference>
<dbReference type="SUPFAM" id="SSF54913">
    <property type="entry name" value="GlnB-like"/>
    <property type="match status" value="1"/>
</dbReference>
<dbReference type="Proteomes" id="UP000581135">
    <property type="component" value="Unassembled WGS sequence"/>
</dbReference>
<dbReference type="RefSeq" id="WP_183417738.1">
    <property type="nucleotide sequence ID" value="NZ_JACHXA010000011.1"/>
</dbReference>
<comment type="caution">
    <text evidence="2">The sequence shown here is derived from an EMBL/GenBank/DDBJ whole genome shotgun (WGS) entry which is preliminary data.</text>
</comment>
<organism evidence="2 3">
    <name type="scientific">Limibacillus halophilus</name>
    <dbReference type="NCBI Taxonomy" id="1579333"/>
    <lineage>
        <taxon>Bacteria</taxon>
        <taxon>Pseudomonadati</taxon>
        <taxon>Pseudomonadota</taxon>
        <taxon>Alphaproteobacteria</taxon>
        <taxon>Rhodospirillales</taxon>
        <taxon>Rhodovibrionaceae</taxon>
        <taxon>Limibacillus</taxon>
    </lineage>
</organism>
<evidence type="ECO:0000313" key="3">
    <source>
        <dbReference type="Proteomes" id="UP000581135"/>
    </source>
</evidence>
<evidence type="ECO:0000313" key="2">
    <source>
        <dbReference type="EMBL" id="MBB3066915.1"/>
    </source>
</evidence>
<reference evidence="2 3" key="1">
    <citation type="submission" date="2020-08" db="EMBL/GenBank/DDBJ databases">
        <title>Genomic Encyclopedia of Type Strains, Phase III (KMG-III): the genomes of soil and plant-associated and newly described type strains.</title>
        <authorList>
            <person name="Whitman W."/>
        </authorList>
    </citation>
    <scope>NUCLEOTIDE SEQUENCE [LARGE SCALE GENOMIC DNA]</scope>
    <source>
        <strain evidence="2 3">CECT 8803</strain>
    </source>
</reference>
<dbReference type="InterPro" id="IPR011322">
    <property type="entry name" value="N-reg_PII-like_a/b"/>
</dbReference>
<evidence type="ECO:0000259" key="1">
    <source>
        <dbReference type="Pfam" id="PF09413"/>
    </source>
</evidence>
<accession>A0A839T0N6</accession>
<name>A0A839T0N6_9PROT</name>
<gene>
    <name evidence="2" type="ORF">FHR98_003226</name>
</gene>
<dbReference type="Gene3D" id="3.30.70.790">
    <property type="entry name" value="UreE, C-terminal domain"/>
    <property type="match status" value="1"/>
</dbReference>
<proteinExistence type="predicted"/>
<dbReference type="AlphaFoldDB" id="A0A839T0N6"/>
<sequence>MKELVRSNDPVKLSWLQALLADADIEAIILDQHMSTLEGTLPMLQRRLMVLDEDYLRARRILEEAGEELPTR</sequence>
<protein>
    <recommendedName>
        <fullName evidence="1">DUF2007 domain-containing protein</fullName>
    </recommendedName>
</protein>
<feature type="domain" description="DUF2007" evidence="1">
    <location>
        <begin position="1"/>
        <end position="66"/>
    </location>
</feature>